<dbReference type="AlphaFoldDB" id="A0A9Q3PP18"/>
<evidence type="ECO:0000313" key="1">
    <source>
        <dbReference type="EMBL" id="MBW0568115.1"/>
    </source>
</evidence>
<gene>
    <name evidence="1" type="ORF">O181_107830</name>
</gene>
<dbReference type="Proteomes" id="UP000765509">
    <property type="component" value="Unassembled WGS sequence"/>
</dbReference>
<reference evidence="1" key="1">
    <citation type="submission" date="2021-03" db="EMBL/GenBank/DDBJ databases">
        <title>Draft genome sequence of rust myrtle Austropuccinia psidii MF-1, a brazilian biotype.</title>
        <authorList>
            <person name="Quecine M.C."/>
            <person name="Pachon D.M.R."/>
            <person name="Bonatelli M.L."/>
            <person name="Correr F.H."/>
            <person name="Franceschini L.M."/>
            <person name="Leite T.F."/>
            <person name="Margarido G.R.A."/>
            <person name="Almeida C.A."/>
            <person name="Ferrarezi J.A."/>
            <person name="Labate C.A."/>
        </authorList>
    </citation>
    <scope>NUCLEOTIDE SEQUENCE</scope>
    <source>
        <strain evidence="1">MF-1</strain>
    </source>
</reference>
<name>A0A9Q3PP18_9BASI</name>
<evidence type="ECO:0000313" key="2">
    <source>
        <dbReference type="Proteomes" id="UP000765509"/>
    </source>
</evidence>
<organism evidence="1 2">
    <name type="scientific">Austropuccinia psidii MF-1</name>
    <dbReference type="NCBI Taxonomy" id="1389203"/>
    <lineage>
        <taxon>Eukaryota</taxon>
        <taxon>Fungi</taxon>
        <taxon>Dikarya</taxon>
        <taxon>Basidiomycota</taxon>
        <taxon>Pucciniomycotina</taxon>
        <taxon>Pucciniomycetes</taxon>
        <taxon>Pucciniales</taxon>
        <taxon>Sphaerophragmiaceae</taxon>
        <taxon>Austropuccinia</taxon>
    </lineage>
</organism>
<proteinExistence type="predicted"/>
<comment type="caution">
    <text evidence="1">The sequence shown here is derived from an EMBL/GenBank/DDBJ whole genome shotgun (WGS) entry which is preliminary data.</text>
</comment>
<accession>A0A9Q3PP18</accession>
<dbReference type="EMBL" id="AVOT02082032">
    <property type="protein sequence ID" value="MBW0568115.1"/>
    <property type="molecule type" value="Genomic_DNA"/>
</dbReference>
<sequence>MLSHLSNLNSDSLSLQMSQFAEKTQKQFTELQEIHERIKTSTASTDRTVKTLHEGHAQLRKPSEETKKSLNLVFEEQHKSIRDGDFLDQDLTNCLMSTIT</sequence>
<protein>
    <submittedName>
        <fullName evidence="1">Uncharacterized protein</fullName>
    </submittedName>
</protein>
<keyword evidence="2" id="KW-1185">Reference proteome</keyword>